<dbReference type="GO" id="GO:0033290">
    <property type="term" value="C:eukaryotic 48S preinitiation complex"/>
    <property type="evidence" value="ECO:0007669"/>
    <property type="project" value="UniProtKB-UniRule"/>
</dbReference>
<evidence type="ECO:0000256" key="2">
    <source>
        <dbReference type="ARBA" id="ARBA00022540"/>
    </source>
</evidence>
<dbReference type="PANTHER" id="PTHR21681">
    <property type="entry name" value="EUKARYOTIC TRANSLATION INITIATION FACTOR 3 SUBUNIT J"/>
    <property type="match status" value="1"/>
</dbReference>
<feature type="compositionally biased region" description="Basic and acidic residues" evidence="5">
    <location>
        <begin position="64"/>
        <end position="81"/>
    </location>
</feature>
<feature type="region of interest" description="Disordered" evidence="5">
    <location>
        <begin position="1"/>
        <end position="110"/>
    </location>
</feature>
<comment type="function">
    <text evidence="4">Component of the eukaryotic translation initiation factor 3 (eIF-3) complex, which is involved in protein synthesis of a specialized repertoire of mRNAs and, together with other initiation factors, stimulates binding of mRNA and methionyl-tRNAi to the 40S ribosome. The eIF-3 complex specifically targets and initiates translation of a subset of mRNAs involved in cell proliferation.</text>
</comment>
<dbReference type="InterPro" id="IPR023194">
    <property type="entry name" value="eIF3-like_dom_sf"/>
</dbReference>
<dbReference type="InterPro" id="IPR013906">
    <property type="entry name" value="eIF3j"/>
</dbReference>
<comment type="subunit">
    <text evidence="4">Component of the eukaryotic translation initiation factor 3 (eIF-3) complex.</text>
</comment>
<dbReference type="GO" id="GO:0016282">
    <property type="term" value="C:eukaryotic 43S preinitiation complex"/>
    <property type="evidence" value="ECO:0007669"/>
    <property type="project" value="UniProtKB-UniRule"/>
</dbReference>
<evidence type="ECO:0000256" key="4">
    <source>
        <dbReference type="HAMAP-Rule" id="MF_03009"/>
    </source>
</evidence>
<dbReference type="EMBL" id="JBBCAQ010000022">
    <property type="protein sequence ID" value="KAK7591070.1"/>
    <property type="molecule type" value="Genomic_DNA"/>
</dbReference>
<sequence>MTQKMHSESFEPPASIVPTPGIINKWDGEDEEEVVKDNWEDDDEDKRKEEQPKKGSAQSKKPRSRLEEKIEERERKEIERRQRSKAQQNDDFDETNMTPEEIQAEKLRRQKLQEESDFEVAKEMLGLTDEELSVDRFNPKTKEEFVEFKDALCKKILLYKKSDYFPYFVEEFVRDISANLSSNDLRKLKLNLDNMFNEKVRVEKGEKGKKSKGKGKARLRVEGSDLAYDEYSAYTVDEYDDFM</sequence>
<organism evidence="6 7">
    <name type="scientific">Parthenolecanium corni</name>
    <dbReference type="NCBI Taxonomy" id="536013"/>
    <lineage>
        <taxon>Eukaryota</taxon>
        <taxon>Metazoa</taxon>
        <taxon>Ecdysozoa</taxon>
        <taxon>Arthropoda</taxon>
        <taxon>Hexapoda</taxon>
        <taxon>Insecta</taxon>
        <taxon>Pterygota</taxon>
        <taxon>Neoptera</taxon>
        <taxon>Paraneoptera</taxon>
        <taxon>Hemiptera</taxon>
        <taxon>Sternorrhyncha</taxon>
        <taxon>Coccoidea</taxon>
        <taxon>Coccidae</taxon>
        <taxon>Parthenolecanium</taxon>
    </lineage>
</organism>
<evidence type="ECO:0000313" key="6">
    <source>
        <dbReference type="EMBL" id="KAK7591070.1"/>
    </source>
</evidence>
<dbReference type="GO" id="GO:0003743">
    <property type="term" value="F:translation initiation factor activity"/>
    <property type="evidence" value="ECO:0007669"/>
    <property type="project" value="UniProtKB-UniRule"/>
</dbReference>
<evidence type="ECO:0000256" key="3">
    <source>
        <dbReference type="ARBA" id="ARBA00022917"/>
    </source>
</evidence>
<protein>
    <recommendedName>
        <fullName evidence="4">Eukaryotic translation initiation factor 3 subunit J</fullName>
        <shortName evidence="4">eIF3j</shortName>
    </recommendedName>
</protein>
<evidence type="ECO:0000256" key="1">
    <source>
        <dbReference type="ARBA" id="ARBA00022490"/>
    </source>
</evidence>
<dbReference type="GO" id="GO:0001732">
    <property type="term" value="P:formation of cytoplasmic translation initiation complex"/>
    <property type="evidence" value="ECO:0007669"/>
    <property type="project" value="UniProtKB-UniRule"/>
</dbReference>
<dbReference type="PANTHER" id="PTHR21681:SF0">
    <property type="entry name" value="EUKARYOTIC TRANSLATION INITIATION FACTOR 3 SUBUNIT J"/>
    <property type="match status" value="1"/>
</dbReference>
<comment type="similarity">
    <text evidence="4">Belongs to the eIF-3 subunit J family.</text>
</comment>
<keyword evidence="2 4" id="KW-0396">Initiation factor</keyword>
<proteinExistence type="inferred from homology"/>
<evidence type="ECO:0000313" key="7">
    <source>
        <dbReference type="Proteomes" id="UP001367676"/>
    </source>
</evidence>
<evidence type="ECO:0000256" key="5">
    <source>
        <dbReference type="SAM" id="MobiDB-lite"/>
    </source>
</evidence>
<keyword evidence="1 4" id="KW-0963">Cytoplasm</keyword>
<comment type="caution">
    <text evidence="6">The sequence shown here is derived from an EMBL/GenBank/DDBJ whole genome shotgun (WGS) entry which is preliminary data.</text>
</comment>
<dbReference type="GO" id="GO:0005852">
    <property type="term" value="C:eukaryotic translation initiation factor 3 complex"/>
    <property type="evidence" value="ECO:0007669"/>
    <property type="project" value="UniProtKB-UniRule"/>
</dbReference>
<gene>
    <name evidence="6" type="ORF">V9T40_002683</name>
</gene>
<comment type="subcellular location">
    <subcellularLocation>
        <location evidence="4">Cytoplasm</location>
    </subcellularLocation>
</comment>
<dbReference type="Proteomes" id="UP001367676">
    <property type="component" value="Unassembled WGS sequence"/>
</dbReference>
<name>A0AAN9TJB4_9HEMI</name>
<keyword evidence="3 4" id="KW-0648">Protein biosynthesis</keyword>
<dbReference type="Pfam" id="PF08597">
    <property type="entry name" value="eIF3_subunit"/>
    <property type="match status" value="1"/>
</dbReference>
<reference evidence="6 7" key="1">
    <citation type="submission" date="2024-03" db="EMBL/GenBank/DDBJ databases">
        <title>Adaptation during the transition from Ophiocordyceps entomopathogen to insect associate is accompanied by gene loss and intensified selection.</title>
        <authorList>
            <person name="Ward C.M."/>
            <person name="Onetto C.A."/>
            <person name="Borneman A.R."/>
        </authorList>
    </citation>
    <scope>NUCLEOTIDE SEQUENCE [LARGE SCALE GENOMIC DNA]</scope>
    <source>
        <strain evidence="6">AWRI1</strain>
        <tissue evidence="6">Single Adult Female</tissue>
    </source>
</reference>
<dbReference type="Gene3D" id="1.10.246.60">
    <property type="entry name" value="Eukaryotic translation initiation factor 3 like domains"/>
    <property type="match status" value="1"/>
</dbReference>
<dbReference type="HAMAP" id="MF_03009">
    <property type="entry name" value="eIF3j"/>
    <property type="match status" value="1"/>
</dbReference>
<dbReference type="AlphaFoldDB" id="A0AAN9TJB4"/>
<feature type="compositionally biased region" description="Acidic residues" evidence="5">
    <location>
        <begin position="28"/>
        <end position="44"/>
    </location>
</feature>
<keyword evidence="7" id="KW-1185">Reference proteome</keyword>
<accession>A0AAN9TJB4</accession>